<keyword evidence="7" id="KW-0539">Nucleus</keyword>
<dbReference type="GO" id="GO:0004861">
    <property type="term" value="F:cyclin-dependent protein serine/threonine kinase inhibitor activity"/>
    <property type="evidence" value="ECO:0007669"/>
    <property type="project" value="InterPro"/>
</dbReference>
<dbReference type="Gene3D" id="6.10.250.2910">
    <property type="match status" value="1"/>
</dbReference>
<evidence type="ECO:0000313" key="9">
    <source>
        <dbReference type="EMBL" id="KAJ1136545.1"/>
    </source>
</evidence>
<feature type="compositionally biased region" description="Acidic residues" evidence="8">
    <location>
        <begin position="159"/>
        <end position="179"/>
    </location>
</feature>
<comment type="subcellular location">
    <subcellularLocation>
        <location evidence="1">Nucleus</location>
    </subcellularLocation>
</comment>
<name>A0AAV7Q8L2_PLEWA</name>
<evidence type="ECO:0000256" key="8">
    <source>
        <dbReference type="SAM" id="MobiDB-lite"/>
    </source>
</evidence>
<evidence type="ECO:0000256" key="1">
    <source>
        <dbReference type="ARBA" id="ARBA00004123"/>
    </source>
</evidence>
<keyword evidence="6" id="KW-0804">Transcription</keyword>
<keyword evidence="10" id="KW-1185">Reference proteome</keyword>
<evidence type="ECO:0000256" key="7">
    <source>
        <dbReference type="ARBA" id="ARBA00023242"/>
    </source>
</evidence>
<dbReference type="AlphaFoldDB" id="A0AAV7Q8L2"/>
<dbReference type="GO" id="GO:0000122">
    <property type="term" value="P:negative regulation of transcription by RNA polymerase II"/>
    <property type="evidence" value="ECO:0007669"/>
    <property type="project" value="InterPro"/>
</dbReference>
<dbReference type="PANTHER" id="PTHR13469">
    <property type="entry name" value="HEXAMETHYLENE BISACETAMIDE INDUCIBLE 1"/>
    <property type="match status" value="1"/>
</dbReference>
<evidence type="ECO:0000256" key="5">
    <source>
        <dbReference type="ARBA" id="ARBA00023054"/>
    </source>
</evidence>
<keyword evidence="5" id="KW-0175">Coiled coil</keyword>
<comment type="similarity">
    <text evidence="2">Belongs to the HEXIM family.</text>
</comment>
<organism evidence="9 10">
    <name type="scientific">Pleurodeles waltl</name>
    <name type="common">Iberian ribbed newt</name>
    <dbReference type="NCBI Taxonomy" id="8319"/>
    <lineage>
        <taxon>Eukaryota</taxon>
        <taxon>Metazoa</taxon>
        <taxon>Chordata</taxon>
        <taxon>Craniata</taxon>
        <taxon>Vertebrata</taxon>
        <taxon>Euteleostomi</taxon>
        <taxon>Amphibia</taxon>
        <taxon>Batrachia</taxon>
        <taxon>Caudata</taxon>
        <taxon>Salamandroidea</taxon>
        <taxon>Salamandridae</taxon>
        <taxon>Pleurodelinae</taxon>
        <taxon>Pleurodeles</taxon>
    </lineage>
</organism>
<evidence type="ECO:0000256" key="4">
    <source>
        <dbReference type="ARBA" id="ARBA00023015"/>
    </source>
</evidence>
<dbReference type="InterPro" id="IPR024872">
    <property type="entry name" value="HEXIM"/>
</dbReference>
<evidence type="ECO:0008006" key="11">
    <source>
        <dbReference type="Google" id="ProtNLM"/>
    </source>
</evidence>
<sequence>MAHPQDHGPNDRLSCDQEPASHSRPGKGFQPKLSNIAELACPNGGPCLPASVDPKPNESLSEGDNCHEGRSKRKRRRRAHRKMRRWRPYVELTWEEKKQLEERESLRASRIREEMFAKGQPIAPYNTTQFLMEDHDLKEPDLKTGDGTPRKAAIRREDTSEDDFIDEEGEGMSSDDLDGGGEFLKKDFSETYERYHTESLEDMTKQELIKEYLELERCLSAKEEENRLLKLSEEQFRRASADQRRVQELEREIERLKEENLRLTKEEEPLKLNNENSQNLNS</sequence>
<reference evidence="9" key="1">
    <citation type="journal article" date="2022" name="bioRxiv">
        <title>Sequencing and chromosome-scale assembly of the giantPleurodeles waltlgenome.</title>
        <authorList>
            <person name="Brown T."/>
            <person name="Elewa A."/>
            <person name="Iarovenko S."/>
            <person name="Subramanian E."/>
            <person name="Araus A.J."/>
            <person name="Petzold A."/>
            <person name="Susuki M."/>
            <person name="Suzuki K.-i.T."/>
            <person name="Hayashi T."/>
            <person name="Toyoda A."/>
            <person name="Oliveira C."/>
            <person name="Osipova E."/>
            <person name="Leigh N.D."/>
            <person name="Simon A."/>
            <person name="Yun M.H."/>
        </authorList>
    </citation>
    <scope>NUCLEOTIDE SEQUENCE</scope>
    <source>
        <strain evidence="9">20211129_DDA</strain>
        <tissue evidence="9">Liver</tissue>
    </source>
</reference>
<evidence type="ECO:0000256" key="6">
    <source>
        <dbReference type="ARBA" id="ARBA00023163"/>
    </source>
</evidence>
<accession>A0AAV7Q8L2</accession>
<feature type="region of interest" description="Disordered" evidence="8">
    <location>
        <begin position="1"/>
        <end position="82"/>
    </location>
</feature>
<keyword evidence="4" id="KW-0805">Transcription regulation</keyword>
<dbReference type="GO" id="GO:0097322">
    <property type="term" value="F:7SK snRNA binding"/>
    <property type="evidence" value="ECO:0007669"/>
    <property type="project" value="TreeGrafter"/>
</dbReference>
<feature type="compositionally biased region" description="Basic residues" evidence="8">
    <location>
        <begin position="70"/>
        <end position="82"/>
    </location>
</feature>
<keyword evidence="3" id="KW-0678">Repressor</keyword>
<dbReference type="EMBL" id="JANPWB010000010">
    <property type="protein sequence ID" value="KAJ1136545.1"/>
    <property type="molecule type" value="Genomic_DNA"/>
</dbReference>
<feature type="region of interest" description="Disordered" evidence="8">
    <location>
        <begin position="138"/>
        <end position="181"/>
    </location>
</feature>
<gene>
    <name evidence="9" type="ORF">NDU88_002960</name>
</gene>
<evidence type="ECO:0000256" key="3">
    <source>
        <dbReference type="ARBA" id="ARBA00022491"/>
    </source>
</evidence>
<dbReference type="Pfam" id="PF15313">
    <property type="entry name" value="HEXIM"/>
    <property type="match status" value="1"/>
</dbReference>
<comment type="caution">
    <text evidence="9">The sequence shown here is derived from an EMBL/GenBank/DDBJ whole genome shotgun (WGS) entry which is preliminary data.</text>
</comment>
<dbReference type="GO" id="GO:0005654">
    <property type="term" value="C:nucleoplasm"/>
    <property type="evidence" value="ECO:0007669"/>
    <property type="project" value="TreeGrafter"/>
</dbReference>
<dbReference type="PRINTS" id="PR02094">
    <property type="entry name" value="HEXIMFAMILY"/>
</dbReference>
<protein>
    <recommendedName>
        <fullName evidence="11">Protein HEXIM1</fullName>
    </recommendedName>
</protein>
<feature type="compositionally biased region" description="Basic and acidic residues" evidence="8">
    <location>
        <begin position="1"/>
        <end position="21"/>
    </location>
</feature>
<dbReference type="GO" id="GO:0005737">
    <property type="term" value="C:cytoplasm"/>
    <property type="evidence" value="ECO:0007669"/>
    <property type="project" value="InterPro"/>
</dbReference>
<dbReference type="Proteomes" id="UP001066276">
    <property type="component" value="Chromosome 6"/>
</dbReference>
<feature type="region of interest" description="Disordered" evidence="8">
    <location>
        <begin position="262"/>
        <end position="282"/>
    </location>
</feature>
<evidence type="ECO:0000256" key="2">
    <source>
        <dbReference type="ARBA" id="ARBA00008409"/>
    </source>
</evidence>
<proteinExistence type="inferred from homology"/>
<evidence type="ECO:0000313" key="10">
    <source>
        <dbReference type="Proteomes" id="UP001066276"/>
    </source>
</evidence>
<dbReference type="PANTHER" id="PTHR13469:SF8">
    <property type="entry name" value="HEXIM P-TEFB COMPLEX SUBUNIT 1"/>
    <property type="match status" value="1"/>
</dbReference>